<dbReference type="Gene3D" id="3.40.190.10">
    <property type="entry name" value="Periplasmic binding protein-like II"/>
    <property type="match status" value="1"/>
</dbReference>
<feature type="chain" id="PRO_5006156326" description="PBP domain-containing protein" evidence="3">
    <location>
        <begin position="24"/>
        <end position="138"/>
    </location>
</feature>
<evidence type="ECO:0000313" key="6">
    <source>
        <dbReference type="Proteomes" id="UP000050509"/>
    </source>
</evidence>
<comment type="caution">
    <text evidence="5">The sequence shown here is derived from an EMBL/GenBank/DDBJ whole genome shotgun (WGS) entry which is preliminary data.</text>
</comment>
<name>A0A0P9DNQ6_9CHLR</name>
<dbReference type="Proteomes" id="UP000050509">
    <property type="component" value="Unassembled WGS sequence"/>
</dbReference>
<dbReference type="PANTHER" id="PTHR30570:SF1">
    <property type="entry name" value="PHOSPHATE-BINDING PROTEIN PSTS"/>
    <property type="match status" value="1"/>
</dbReference>
<dbReference type="SUPFAM" id="SSF53850">
    <property type="entry name" value="Periplasmic binding protein-like II"/>
    <property type="match status" value="1"/>
</dbReference>
<dbReference type="InterPro" id="IPR024370">
    <property type="entry name" value="PBP_domain"/>
</dbReference>
<feature type="compositionally biased region" description="Low complexity" evidence="2">
    <location>
        <begin position="31"/>
        <end position="57"/>
    </location>
</feature>
<evidence type="ECO:0000256" key="1">
    <source>
        <dbReference type="ARBA" id="ARBA00022729"/>
    </source>
</evidence>
<evidence type="ECO:0000313" key="5">
    <source>
        <dbReference type="EMBL" id="KPV51751.1"/>
    </source>
</evidence>
<gene>
    <name evidence="5" type="ORF">SE17_19450</name>
</gene>
<keyword evidence="1 3" id="KW-0732">Signal</keyword>
<dbReference type="AlphaFoldDB" id="A0A0P9DNQ6"/>
<organism evidence="5 6">
    <name type="scientific">Kouleothrix aurantiaca</name>
    <dbReference type="NCBI Taxonomy" id="186479"/>
    <lineage>
        <taxon>Bacteria</taxon>
        <taxon>Bacillati</taxon>
        <taxon>Chloroflexota</taxon>
        <taxon>Chloroflexia</taxon>
        <taxon>Chloroflexales</taxon>
        <taxon>Roseiflexineae</taxon>
        <taxon>Roseiflexaceae</taxon>
        <taxon>Kouleothrix</taxon>
    </lineage>
</organism>
<dbReference type="EMBL" id="LJCR01000791">
    <property type="protein sequence ID" value="KPV51751.1"/>
    <property type="molecule type" value="Genomic_DNA"/>
</dbReference>
<dbReference type="PROSITE" id="PS51257">
    <property type="entry name" value="PROKAR_LIPOPROTEIN"/>
    <property type="match status" value="1"/>
</dbReference>
<evidence type="ECO:0000259" key="4">
    <source>
        <dbReference type="Pfam" id="PF12849"/>
    </source>
</evidence>
<proteinExistence type="predicted"/>
<sequence length="138" mass="13450">MFTNAKRQLALLLMLALLIPVLAACGGAATSAPTAAPAEQPTTGSAAQPTAAEAPTTGSAEAPTAATSGGAMSGKLTIAGSSALLPLVQEAANQYQAKNPGAQITVTAGGSGAGRTQVCQGKIDIGDSDVKLSDKEKT</sequence>
<feature type="signal peptide" evidence="3">
    <location>
        <begin position="1"/>
        <end position="23"/>
    </location>
</feature>
<dbReference type="PANTHER" id="PTHR30570">
    <property type="entry name" value="PERIPLASMIC PHOSPHATE BINDING COMPONENT OF PHOSPHATE ABC TRANSPORTER"/>
    <property type="match status" value="1"/>
</dbReference>
<evidence type="ECO:0000256" key="2">
    <source>
        <dbReference type="SAM" id="MobiDB-lite"/>
    </source>
</evidence>
<dbReference type="InterPro" id="IPR050811">
    <property type="entry name" value="Phosphate_ABC_transporter"/>
</dbReference>
<feature type="domain" description="PBP" evidence="4">
    <location>
        <begin position="66"/>
        <end position="137"/>
    </location>
</feature>
<evidence type="ECO:0000256" key="3">
    <source>
        <dbReference type="SAM" id="SignalP"/>
    </source>
</evidence>
<feature type="region of interest" description="Disordered" evidence="2">
    <location>
        <begin position="31"/>
        <end position="71"/>
    </location>
</feature>
<keyword evidence="6" id="KW-1185">Reference proteome</keyword>
<dbReference type="Pfam" id="PF12849">
    <property type="entry name" value="PBP_like_2"/>
    <property type="match status" value="1"/>
</dbReference>
<feature type="non-terminal residue" evidence="5">
    <location>
        <position position="138"/>
    </location>
</feature>
<reference evidence="5 6" key="1">
    <citation type="submission" date="2015-09" db="EMBL/GenBank/DDBJ databases">
        <title>Draft genome sequence of Kouleothrix aurantiaca JCM 19913.</title>
        <authorList>
            <person name="Hemp J."/>
        </authorList>
    </citation>
    <scope>NUCLEOTIDE SEQUENCE [LARGE SCALE GENOMIC DNA]</scope>
    <source>
        <strain evidence="5 6">COM-B</strain>
    </source>
</reference>
<protein>
    <recommendedName>
        <fullName evidence="4">PBP domain-containing protein</fullName>
    </recommendedName>
</protein>
<accession>A0A0P9DNQ6</accession>